<dbReference type="InterPro" id="IPR036054">
    <property type="entry name" value="BTG-like_sf"/>
</dbReference>
<evidence type="ECO:0000313" key="3">
    <source>
        <dbReference type="EMBL" id="TPX52919.1"/>
    </source>
</evidence>
<evidence type="ECO:0000256" key="1">
    <source>
        <dbReference type="ARBA" id="ARBA00007989"/>
    </source>
</evidence>
<organism evidence="3 4">
    <name type="scientific">Powellomyces hirtus</name>
    <dbReference type="NCBI Taxonomy" id="109895"/>
    <lineage>
        <taxon>Eukaryota</taxon>
        <taxon>Fungi</taxon>
        <taxon>Fungi incertae sedis</taxon>
        <taxon>Chytridiomycota</taxon>
        <taxon>Chytridiomycota incertae sedis</taxon>
        <taxon>Chytridiomycetes</taxon>
        <taxon>Spizellomycetales</taxon>
        <taxon>Powellomycetaceae</taxon>
        <taxon>Powellomyces</taxon>
    </lineage>
</organism>
<gene>
    <name evidence="3" type="ORF">PhCBS80983_g06410</name>
</gene>
<keyword evidence="4" id="KW-1185">Reference proteome</keyword>
<dbReference type="Pfam" id="PF07742">
    <property type="entry name" value="BTG"/>
    <property type="match status" value="1"/>
</dbReference>
<sequence>MIPEVAAASSFLATHLPASTAPAIRSSFQSALQSNMASKFSQHWDPLAPSKGNGYRAISFSGGRLDPIVKDAARATGLSEGILLSVFPEELVLWVDPGTVTYRNGERGFPIPVWESRAQGSVVTVKRSASPITVTIKAPPPAASPTYTSGARTTPDISVNRSILVS</sequence>
<dbReference type="InterPro" id="IPR002087">
    <property type="entry name" value="Anti_prolifrtn"/>
</dbReference>
<dbReference type="STRING" id="109895.A0A507DMH7"/>
<dbReference type="InterPro" id="IPR033332">
    <property type="entry name" value="BTG"/>
</dbReference>
<proteinExistence type="inferred from homology"/>
<dbReference type="PANTHER" id="PTHR22978:SF22">
    <property type="entry name" value="BTG FAMILY PROTEIN"/>
    <property type="match status" value="1"/>
</dbReference>
<dbReference type="PANTHER" id="PTHR22978">
    <property type="entry name" value="B-CELL TRANSLOCATION GENE"/>
    <property type="match status" value="1"/>
</dbReference>
<name>A0A507DMH7_9FUNG</name>
<accession>A0A507DMH7</accession>
<dbReference type="Proteomes" id="UP000318582">
    <property type="component" value="Unassembled WGS sequence"/>
</dbReference>
<comment type="caution">
    <text evidence="3">The sequence shown here is derived from an EMBL/GenBank/DDBJ whole genome shotgun (WGS) entry which is preliminary data.</text>
</comment>
<dbReference type="AlphaFoldDB" id="A0A507DMH7"/>
<protein>
    <recommendedName>
        <fullName evidence="2">Anti-proliferative protein domain-containing protein</fullName>
    </recommendedName>
</protein>
<dbReference type="SUPFAM" id="SSF160696">
    <property type="entry name" value="BTG domain-like"/>
    <property type="match status" value="1"/>
</dbReference>
<dbReference type="PRINTS" id="PR00310">
    <property type="entry name" value="ANTIPRLFBTG1"/>
</dbReference>
<evidence type="ECO:0000313" key="4">
    <source>
        <dbReference type="Proteomes" id="UP000318582"/>
    </source>
</evidence>
<evidence type="ECO:0000259" key="2">
    <source>
        <dbReference type="SMART" id="SM00099"/>
    </source>
</evidence>
<reference evidence="3 4" key="1">
    <citation type="journal article" date="2019" name="Sci. Rep.">
        <title>Comparative genomics of chytrid fungi reveal insights into the obligate biotrophic and pathogenic lifestyle of Synchytrium endobioticum.</title>
        <authorList>
            <person name="van de Vossenberg B.T.L.H."/>
            <person name="Warris S."/>
            <person name="Nguyen H.D.T."/>
            <person name="van Gent-Pelzer M.P.E."/>
            <person name="Joly D.L."/>
            <person name="van de Geest H.C."/>
            <person name="Bonants P.J.M."/>
            <person name="Smith D.S."/>
            <person name="Levesque C.A."/>
            <person name="van der Lee T.A.J."/>
        </authorList>
    </citation>
    <scope>NUCLEOTIDE SEQUENCE [LARGE SCALE GENOMIC DNA]</scope>
    <source>
        <strain evidence="3 4">CBS 809.83</strain>
    </source>
</reference>
<dbReference type="GO" id="GO:0005634">
    <property type="term" value="C:nucleus"/>
    <property type="evidence" value="ECO:0007669"/>
    <property type="project" value="TreeGrafter"/>
</dbReference>
<dbReference type="Gene3D" id="3.90.640.90">
    <property type="entry name" value="Anti-proliferative protein, N-terminal domain"/>
    <property type="match status" value="1"/>
</dbReference>
<dbReference type="EMBL" id="QEAQ01000276">
    <property type="protein sequence ID" value="TPX52919.1"/>
    <property type="molecule type" value="Genomic_DNA"/>
</dbReference>
<dbReference type="GO" id="GO:0005737">
    <property type="term" value="C:cytoplasm"/>
    <property type="evidence" value="ECO:0007669"/>
    <property type="project" value="TreeGrafter"/>
</dbReference>
<dbReference type="SMART" id="SM00099">
    <property type="entry name" value="btg1"/>
    <property type="match status" value="1"/>
</dbReference>
<feature type="domain" description="Anti-proliferative protein" evidence="2">
    <location>
        <begin position="1"/>
        <end position="107"/>
    </location>
</feature>
<comment type="similarity">
    <text evidence="1">Belongs to the BTG family.</text>
</comment>